<evidence type="ECO:0000259" key="1">
    <source>
        <dbReference type="Pfam" id="PF01575"/>
    </source>
</evidence>
<dbReference type="EMBL" id="QFWT01000013">
    <property type="protein sequence ID" value="PWI31950.1"/>
    <property type="molecule type" value="Genomic_DNA"/>
</dbReference>
<evidence type="ECO:0000313" key="3">
    <source>
        <dbReference type="Proteomes" id="UP000245362"/>
    </source>
</evidence>
<keyword evidence="3" id="KW-1185">Reference proteome</keyword>
<dbReference type="AlphaFoldDB" id="A0A2U3B579"/>
<gene>
    <name evidence="2" type="ORF">DI392_18155</name>
</gene>
<evidence type="ECO:0000313" key="2">
    <source>
        <dbReference type="EMBL" id="PWI31950.1"/>
    </source>
</evidence>
<name>A0A2U3B579_9VIBR</name>
<proteinExistence type="predicted"/>
<dbReference type="InterPro" id="IPR039375">
    <property type="entry name" value="NodN-like"/>
</dbReference>
<dbReference type="PANTHER" id="PTHR42993">
    <property type="entry name" value="MAOC-LIKE DEHYDRATASE DOMAIN-CONTAINING PROTEIN"/>
    <property type="match status" value="1"/>
</dbReference>
<reference evidence="2 3" key="1">
    <citation type="submission" date="2018-05" db="EMBL/GenBank/DDBJ databases">
        <title>Vibrio limimaris sp. nov., isolated from marine sediment.</title>
        <authorList>
            <person name="Li C.-M."/>
        </authorList>
    </citation>
    <scope>NUCLEOTIDE SEQUENCE [LARGE SCALE GENOMIC DNA]</scope>
    <source>
        <strain evidence="2 3">E4404</strain>
    </source>
</reference>
<dbReference type="Proteomes" id="UP000245362">
    <property type="component" value="Unassembled WGS sequence"/>
</dbReference>
<dbReference type="Pfam" id="PF01575">
    <property type="entry name" value="MaoC_dehydratas"/>
    <property type="match status" value="1"/>
</dbReference>
<dbReference type="SUPFAM" id="SSF54637">
    <property type="entry name" value="Thioesterase/thiol ester dehydrase-isomerase"/>
    <property type="match status" value="1"/>
</dbReference>
<comment type="caution">
    <text evidence="2">The sequence shown here is derived from an EMBL/GenBank/DDBJ whole genome shotgun (WGS) entry which is preliminary data.</text>
</comment>
<sequence>MKVVDILKHKSESLAKHHFEIKELMSPALREYLHDFVSKTNGIQVFDWVRELAPAVNEDVSPREEEIELSSEALAVYQELQTKLDQVVHVGDWVTIDQERINAFGEVTEDTQWIHTDPERAVQESPFKTTVAHGFLTLSMLSRMTDSVDPENPLFPTAKMVVNVGLNQVRFPYPVKSGNRIRTHSKLIKVTPIRKGLELEREMTVEIEGIRRPGCVAVSVIRLYF</sequence>
<feature type="domain" description="MaoC-like" evidence="1">
    <location>
        <begin position="81"/>
        <end position="196"/>
    </location>
</feature>
<protein>
    <submittedName>
        <fullName evidence="2">Dehydratase</fullName>
    </submittedName>
</protein>
<dbReference type="InterPro" id="IPR002539">
    <property type="entry name" value="MaoC-like_dom"/>
</dbReference>
<dbReference type="Gene3D" id="3.10.129.10">
    <property type="entry name" value="Hotdog Thioesterase"/>
    <property type="match status" value="1"/>
</dbReference>
<dbReference type="RefSeq" id="WP_109321109.1">
    <property type="nucleotide sequence ID" value="NZ_QFWT01000013.1"/>
</dbReference>
<dbReference type="OrthoDB" id="9801735at2"/>
<dbReference type="PANTHER" id="PTHR42993:SF1">
    <property type="entry name" value="MAOC-LIKE DEHYDRATASE DOMAIN-CONTAINING PROTEIN"/>
    <property type="match status" value="1"/>
</dbReference>
<accession>A0A2U3B579</accession>
<organism evidence="2 3">
    <name type="scientific">Vibrio albus</name>
    <dbReference type="NCBI Taxonomy" id="2200953"/>
    <lineage>
        <taxon>Bacteria</taxon>
        <taxon>Pseudomonadati</taxon>
        <taxon>Pseudomonadota</taxon>
        <taxon>Gammaproteobacteria</taxon>
        <taxon>Vibrionales</taxon>
        <taxon>Vibrionaceae</taxon>
        <taxon>Vibrio</taxon>
    </lineage>
</organism>
<dbReference type="InterPro" id="IPR029069">
    <property type="entry name" value="HotDog_dom_sf"/>
</dbReference>
<dbReference type="CDD" id="cd03450">
    <property type="entry name" value="NodN"/>
    <property type="match status" value="1"/>
</dbReference>